<accession>A0A1X2ILV5</accession>
<dbReference type="InterPro" id="IPR027417">
    <property type="entry name" value="P-loop_NTPase"/>
</dbReference>
<proteinExistence type="predicted"/>
<evidence type="ECO:0000259" key="1">
    <source>
        <dbReference type="Pfam" id="PF00270"/>
    </source>
</evidence>
<dbReference type="AlphaFoldDB" id="A0A1X2ILV5"/>
<feature type="domain" description="DEAD/DEAH-box helicase" evidence="1">
    <location>
        <begin position="10"/>
        <end position="105"/>
    </location>
</feature>
<keyword evidence="3" id="KW-1185">Reference proteome</keyword>
<dbReference type="GO" id="GO:0005524">
    <property type="term" value="F:ATP binding"/>
    <property type="evidence" value="ECO:0007669"/>
    <property type="project" value="InterPro"/>
</dbReference>
<dbReference type="SUPFAM" id="SSF52540">
    <property type="entry name" value="P-loop containing nucleoside triphosphate hydrolases"/>
    <property type="match status" value="1"/>
</dbReference>
<name>A0A1X2ILV5_9FUNG</name>
<dbReference type="EMBL" id="MCGE01000008">
    <property type="protein sequence ID" value="ORZ18758.1"/>
    <property type="molecule type" value="Genomic_DNA"/>
</dbReference>
<dbReference type="Proteomes" id="UP000193560">
    <property type="component" value="Unassembled WGS sequence"/>
</dbReference>
<comment type="caution">
    <text evidence="2">The sequence shown here is derived from an EMBL/GenBank/DDBJ whole genome shotgun (WGS) entry which is preliminary data.</text>
</comment>
<protein>
    <recommendedName>
        <fullName evidence="1">DEAD/DEAH-box helicase domain-containing protein</fullName>
    </recommendedName>
</protein>
<gene>
    <name evidence="2" type="ORF">BCR42DRAFT_390861</name>
</gene>
<evidence type="ECO:0000313" key="3">
    <source>
        <dbReference type="Proteomes" id="UP000193560"/>
    </source>
</evidence>
<dbReference type="InterPro" id="IPR011545">
    <property type="entry name" value="DEAD/DEAH_box_helicase_dom"/>
</dbReference>
<dbReference type="STRING" id="90262.A0A1X2ILV5"/>
<evidence type="ECO:0000313" key="2">
    <source>
        <dbReference type="EMBL" id="ORZ18758.1"/>
    </source>
</evidence>
<sequence length="123" mass="14046">MQTKKPIMIQRICIAPIPVGCDWWCRTGPGGTAAFALPLLQQPSENPSGAFVVVLIPTRELAYQNRWAMQSAWKKNWDEMMRYMMTQNFGTRPHVIIATHQDDFGSFLQQFEVLGIYQVSAIQ</sequence>
<dbReference type="Gene3D" id="3.40.50.300">
    <property type="entry name" value="P-loop containing nucleotide triphosphate hydrolases"/>
    <property type="match status" value="1"/>
</dbReference>
<organism evidence="2 3">
    <name type="scientific">Absidia repens</name>
    <dbReference type="NCBI Taxonomy" id="90262"/>
    <lineage>
        <taxon>Eukaryota</taxon>
        <taxon>Fungi</taxon>
        <taxon>Fungi incertae sedis</taxon>
        <taxon>Mucoromycota</taxon>
        <taxon>Mucoromycotina</taxon>
        <taxon>Mucoromycetes</taxon>
        <taxon>Mucorales</taxon>
        <taxon>Cunninghamellaceae</taxon>
        <taxon>Absidia</taxon>
    </lineage>
</organism>
<reference evidence="2 3" key="1">
    <citation type="submission" date="2016-07" db="EMBL/GenBank/DDBJ databases">
        <title>Pervasive Adenine N6-methylation of Active Genes in Fungi.</title>
        <authorList>
            <consortium name="DOE Joint Genome Institute"/>
            <person name="Mondo S.J."/>
            <person name="Dannebaum R.O."/>
            <person name="Kuo R.C."/>
            <person name="Labutti K."/>
            <person name="Haridas S."/>
            <person name="Kuo A."/>
            <person name="Salamov A."/>
            <person name="Ahrendt S.R."/>
            <person name="Lipzen A."/>
            <person name="Sullivan W."/>
            <person name="Andreopoulos W.B."/>
            <person name="Clum A."/>
            <person name="Lindquist E."/>
            <person name="Daum C."/>
            <person name="Ramamoorthy G.K."/>
            <person name="Gryganskyi A."/>
            <person name="Culley D."/>
            <person name="Magnuson J.K."/>
            <person name="James T.Y."/>
            <person name="O'Malley M.A."/>
            <person name="Stajich J.E."/>
            <person name="Spatafora J.W."/>
            <person name="Visel A."/>
            <person name="Grigoriev I.V."/>
        </authorList>
    </citation>
    <scope>NUCLEOTIDE SEQUENCE [LARGE SCALE GENOMIC DNA]</scope>
    <source>
        <strain evidence="2 3">NRRL 1336</strain>
    </source>
</reference>
<dbReference type="Pfam" id="PF00270">
    <property type="entry name" value="DEAD"/>
    <property type="match status" value="1"/>
</dbReference>
<dbReference type="GO" id="GO:0003676">
    <property type="term" value="F:nucleic acid binding"/>
    <property type="evidence" value="ECO:0007669"/>
    <property type="project" value="InterPro"/>
</dbReference>